<dbReference type="AlphaFoldDB" id="A0A2P2QXQ7"/>
<organism evidence="2">
    <name type="scientific">Rhizophora mucronata</name>
    <name type="common">Asiatic mangrove</name>
    <dbReference type="NCBI Taxonomy" id="61149"/>
    <lineage>
        <taxon>Eukaryota</taxon>
        <taxon>Viridiplantae</taxon>
        <taxon>Streptophyta</taxon>
        <taxon>Embryophyta</taxon>
        <taxon>Tracheophyta</taxon>
        <taxon>Spermatophyta</taxon>
        <taxon>Magnoliopsida</taxon>
        <taxon>eudicotyledons</taxon>
        <taxon>Gunneridae</taxon>
        <taxon>Pentapetalae</taxon>
        <taxon>rosids</taxon>
        <taxon>fabids</taxon>
        <taxon>Malpighiales</taxon>
        <taxon>Rhizophoraceae</taxon>
        <taxon>Rhizophora</taxon>
    </lineage>
</organism>
<accession>A0A2P2QXQ7</accession>
<reference evidence="2" key="1">
    <citation type="submission" date="2018-02" db="EMBL/GenBank/DDBJ databases">
        <title>Rhizophora mucronata_Transcriptome.</title>
        <authorList>
            <person name="Meera S.P."/>
            <person name="Sreeshan A."/>
            <person name="Augustine A."/>
        </authorList>
    </citation>
    <scope>NUCLEOTIDE SEQUENCE</scope>
    <source>
        <tissue evidence="2">Leaf</tissue>
    </source>
</reference>
<protein>
    <submittedName>
        <fullName evidence="2">Uncharacterized protein</fullName>
    </submittedName>
</protein>
<proteinExistence type="predicted"/>
<feature type="region of interest" description="Disordered" evidence="1">
    <location>
        <begin position="1"/>
        <end position="28"/>
    </location>
</feature>
<sequence>MSNLPPGRQLTRKRHNSFQFTRKNKFFQ</sequence>
<dbReference type="EMBL" id="GGEC01091241">
    <property type="protein sequence ID" value="MBX71725.1"/>
    <property type="molecule type" value="Transcribed_RNA"/>
</dbReference>
<evidence type="ECO:0000256" key="1">
    <source>
        <dbReference type="SAM" id="MobiDB-lite"/>
    </source>
</evidence>
<feature type="compositionally biased region" description="Basic residues" evidence="1">
    <location>
        <begin position="10"/>
        <end position="28"/>
    </location>
</feature>
<name>A0A2P2QXQ7_RHIMU</name>
<evidence type="ECO:0000313" key="2">
    <source>
        <dbReference type="EMBL" id="MBX71725.1"/>
    </source>
</evidence>